<feature type="region of interest" description="Disordered" evidence="2">
    <location>
        <begin position="79"/>
        <end position="119"/>
    </location>
</feature>
<reference evidence="3" key="1">
    <citation type="submission" date="2022-07" db="EMBL/GenBank/DDBJ databases">
        <title>Evaluation of T. orientalis genome assembly methods using nanopore sequencing and analysis of variation between genomes.</title>
        <authorList>
            <person name="Yam J."/>
            <person name="Micallef M.L."/>
            <person name="Liu M."/>
            <person name="Djordjevic S.P."/>
            <person name="Bogema D.R."/>
            <person name="Jenkins C."/>
        </authorList>
    </citation>
    <scope>NUCLEOTIDE SEQUENCE</scope>
    <source>
        <strain evidence="3">Fish Creek</strain>
    </source>
</reference>
<sequence length="454" mass="52096">MDLELGNSIQSEESTELKLEKLNDSTDYELDNVEDSEDFVNLVDNNRNDFNNLTPMYLEHGSGSVDTQDTDLNSYLGKEDEKMKDEREHETNTKSVDDPLNNDESPQSDKNDTLDQKNVDLPEGWVRCGKGLRMDFPNTPKNASEKNVENKNLLINFTEGGSVIKTEKSLQSALMNLDRKAVRELKGGLVAIKASKASTDRLYNQSAKLDLVTNNSYSERPNRVELRKSNYVCESRMNAMNRRSNTASKVSTTSLVNVQTSRRNNTYSAGLTELDMLRSQHKKELEQTKQTLLAHFRDLVEKYRELAVDAINAARNEQKKCQEECRQAYATAYDACLKYEKDLKNTIRFALKEYKTSNKQSYDAVVYDKNECLRKYENANKNKDAAALSSHKMLREDLAQDYQIDEKVLANFEPKVVDRFNRVLNQLSLYLEENYNLNHKDSLEFVKSVISNNL</sequence>
<dbReference type="Proteomes" id="UP000244803">
    <property type="component" value="Chromosome 3"/>
</dbReference>
<organism evidence="3 4">
    <name type="scientific">Theileria orientalis</name>
    <dbReference type="NCBI Taxonomy" id="68886"/>
    <lineage>
        <taxon>Eukaryota</taxon>
        <taxon>Sar</taxon>
        <taxon>Alveolata</taxon>
        <taxon>Apicomplexa</taxon>
        <taxon>Aconoidasida</taxon>
        <taxon>Piroplasmida</taxon>
        <taxon>Theileriidae</taxon>
        <taxon>Theileria</taxon>
    </lineage>
</organism>
<feature type="region of interest" description="Disordered" evidence="2">
    <location>
        <begin position="1"/>
        <end position="22"/>
    </location>
</feature>
<feature type="coiled-coil region" evidence="1">
    <location>
        <begin position="271"/>
        <end position="331"/>
    </location>
</feature>
<evidence type="ECO:0000313" key="3">
    <source>
        <dbReference type="EMBL" id="UVC54333.1"/>
    </source>
</evidence>
<evidence type="ECO:0000313" key="4">
    <source>
        <dbReference type="Proteomes" id="UP000244803"/>
    </source>
</evidence>
<proteinExistence type="predicted"/>
<protein>
    <submittedName>
        <fullName evidence="3">Uncharacterized protein</fullName>
    </submittedName>
</protein>
<dbReference type="AlphaFoldDB" id="A0A976XIJ5"/>
<feature type="compositionally biased region" description="Basic and acidic residues" evidence="2">
    <location>
        <begin position="79"/>
        <end position="97"/>
    </location>
</feature>
<accession>A0A976XIJ5</accession>
<keyword evidence="1" id="KW-0175">Coiled coil</keyword>
<gene>
    <name evidence="3" type="ORF">MACJ_003872</name>
</gene>
<dbReference type="EMBL" id="CP056066">
    <property type="protein sequence ID" value="UVC54333.1"/>
    <property type="molecule type" value="Genomic_DNA"/>
</dbReference>
<evidence type="ECO:0000256" key="1">
    <source>
        <dbReference type="SAM" id="Coils"/>
    </source>
</evidence>
<feature type="compositionally biased region" description="Basic and acidic residues" evidence="2">
    <location>
        <begin position="107"/>
        <end position="119"/>
    </location>
</feature>
<evidence type="ECO:0000256" key="2">
    <source>
        <dbReference type="SAM" id="MobiDB-lite"/>
    </source>
</evidence>
<name>A0A976XIJ5_THEOR</name>